<accession>A0ABY7EM02</accession>
<reference evidence="2" key="1">
    <citation type="submission" date="2022-11" db="EMBL/GenBank/DDBJ databases">
        <title>Centuries of genome instability and evolution in soft-shell clam transmissible cancer (bioRxiv).</title>
        <authorList>
            <person name="Hart S.F.M."/>
            <person name="Yonemitsu M.A."/>
            <person name="Giersch R.M."/>
            <person name="Beal B.F."/>
            <person name="Arriagada G."/>
            <person name="Davis B.W."/>
            <person name="Ostrander E.A."/>
            <person name="Goff S.P."/>
            <person name="Metzger M.J."/>
        </authorList>
    </citation>
    <scope>NUCLEOTIDE SEQUENCE</scope>
    <source>
        <strain evidence="2">MELC-2E11</strain>
        <tissue evidence="2">Siphon/mantle</tissue>
    </source>
</reference>
<feature type="region of interest" description="Disordered" evidence="1">
    <location>
        <begin position="27"/>
        <end position="59"/>
    </location>
</feature>
<keyword evidence="3" id="KW-1185">Reference proteome</keyword>
<evidence type="ECO:0000313" key="3">
    <source>
        <dbReference type="Proteomes" id="UP001164746"/>
    </source>
</evidence>
<name>A0ABY7EM02_MYAAR</name>
<feature type="region of interest" description="Disordered" evidence="1">
    <location>
        <begin position="65"/>
        <end position="84"/>
    </location>
</feature>
<dbReference type="Proteomes" id="UP001164746">
    <property type="component" value="Chromosome 6"/>
</dbReference>
<proteinExistence type="predicted"/>
<dbReference type="EMBL" id="CP111017">
    <property type="protein sequence ID" value="WAR08216.1"/>
    <property type="molecule type" value="Genomic_DNA"/>
</dbReference>
<sequence length="172" mass="19304">MEIYFTKGHEEVHDKLVFATLEDNGDGDVHVEADRKHGEKDGEEHNVQGNGDPPTNARKRMLASSNTTHRHMVAGRQGDGEDEGQKACKAMVTMRARIESPLPMYVMTIEIFCTTSLCKVICVWAYQQSEVGEMITRTLDLAGVGRYHVTTRCRPCSDHRCFTKMSAKKGDE</sequence>
<protein>
    <submittedName>
        <fullName evidence="2">Uncharacterized protein</fullName>
    </submittedName>
</protein>
<organism evidence="2 3">
    <name type="scientific">Mya arenaria</name>
    <name type="common">Soft-shell clam</name>
    <dbReference type="NCBI Taxonomy" id="6604"/>
    <lineage>
        <taxon>Eukaryota</taxon>
        <taxon>Metazoa</taxon>
        <taxon>Spiralia</taxon>
        <taxon>Lophotrochozoa</taxon>
        <taxon>Mollusca</taxon>
        <taxon>Bivalvia</taxon>
        <taxon>Autobranchia</taxon>
        <taxon>Heteroconchia</taxon>
        <taxon>Euheterodonta</taxon>
        <taxon>Imparidentia</taxon>
        <taxon>Neoheterodontei</taxon>
        <taxon>Myida</taxon>
        <taxon>Myoidea</taxon>
        <taxon>Myidae</taxon>
        <taxon>Mya</taxon>
    </lineage>
</organism>
<gene>
    <name evidence="2" type="ORF">MAR_018174</name>
</gene>
<feature type="compositionally biased region" description="Basic and acidic residues" evidence="1">
    <location>
        <begin position="27"/>
        <end position="46"/>
    </location>
</feature>
<evidence type="ECO:0000313" key="2">
    <source>
        <dbReference type="EMBL" id="WAR08216.1"/>
    </source>
</evidence>
<evidence type="ECO:0000256" key="1">
    <source>
        <dbReference type="SAM" id="MobiDB-lite"/>
    </source>
</evidence>